<organism evidence="6 7">
    <name type="scientific">Halobellus rubicundus</name>
    <dbReference type="NCBI Taxonomy" id="2996466"/>
    <lineage>
        <taxon>Archaea</taxon>
        <taxon>Methanobacteriati</taxon>
        <taxon>Methanobacteriota</taxon>
        <taxon>Stenosarchaea group</taxon>
        <taxon>Halobacteria</taxon>
        <taxon>Halobacteriales</taxon>
        <taxon>Haloferacaceae</taxon>
        <taxon>Halobellus</taxon>
    </lineage>
</organism>
<comment type="caution">
    <text evidence="6">The sequence shown here is derived from an EMBL/GenBank/DDBJ whole genome shotgun (WGS) entry which is preliminary data.</text>
</comment>
<dbReference type="InterPro" id="IPR036388">
    <property type="entry name" value="WH-like_DNA-bd_sf"/>
</dbReference>
<evidence type="ECO:0000313" key="6">
    <source>
        <dbReference type="EMBL" id="MFA1612503.1"/>
    </source>
</evidence>
<protein>
    <submittedName>
        <fullName evidence="6">IclR family transcriptional regulator</fullName>
    </submittedName>
</protein>
<proteinExistence type="predicted"/>
<keyword evidence="2" id="KW-0238">DNA-binding</keyword>
<name>A0ABD5MJ52_9EURY</name>
<evidence type="ECO:0000259" key="4">
    <source>
        <dbReference type="PROSITE" id="PS51077"/>
    </source>
</evidence>
<evidence type="ECO:0000256" key="3">
    <source>
        <dbReference type="ARBA" id="ARBA00023163"/>
    </source>
</evidence>
<sequence length="258" mass="28443">MDSERSVKSTKTMFEIIELLCDKHITGVTELAEELGLAKSTIHSHLNTMREYGYVVKRDGKYQAGLRFFVTGNRIRSHYPLYEASRTELKTLSRETGEITCCVKYENGDTISIDGYAQDSSLNADIATGTVKPIHSTASGKAIMAKLSREEVDSIINTYGLNPLTEQTITNSSELYRSLDQIRDRGYALNIGEERKSYNSIGVAITAANGEVVGAITIGGAASRITREYCEDTLASQIMETADDIEINLSDPQRLGLH</sequence>
<dbReference type="InterPro" id="IPR011991">
    <property type="entry name" value="ArsR-like_HTH"/>
</dbReference>
<dbReference type="SUPFAM" id="SSF46785">
    <property type="entry name" value="Winged helix' DNA-binding domain"/>
    <property type="match status" value="1"/>
</dbReference>
<dbReference type="Pfam" id="PF01614">
    <property type="entry name" value="IclR_C"/>
    <property type="match status" value="1"/>
</dbReference>
<evidence type="ECO:0000313" key="7">
    <source>
        <dbReference type="Proteomes" id="UP001570511"/>
    </source>
</evidence>
<dbReference type="AlphaFoldDB" id="A0ABD5MJ52"/>
<dbReference type="GO" id="GO:0003677">
    <property type="term" value="F:DNA binding"/>
    <property type="evidence" value="ECO:0007669"/>
    <property type="project" value="UniProtKB-KW"/>
</dbReference>
<dbReference type="InterPro" id="IPR001845">
    <property type="entry name" value="HTH_ArsR_DNA-bd_dom"/>
</dbReference>
<dbReference type="InterPro" id="IPR036390">
    <property type="entry name" value="WH_DNA-bd_sf"/>
</dbReference>
<dbReference type="Gene3D" id="1.10.10.10">
    <property type="entry name" value="Winged helix-like DNA-binding domain superfamily/Winged helix DNA-binding domain"/>
    <property type="match status" value="1"/>
</dbReference>
<dbReference type="SUPFAM" id="SSF55781">
    <property type="entry name" value="GAF domain-like"/>
    <property type="match status" value="1"/>
</dbReference>
<dbReference type="RefSeq" id="WP_372391749.1">
    <property type="nucleotide sequence ID" value="NZ_JBGNYA010000002.1"/>
</dbReference>
<accession>A0ABD5MJ52</accession>
<keyword evidence="3" id="KW-0804">Transcription</keyword>
<dbReference type="GO" id="GO:0006355">
    <property type="term" value="P:regulation of DNA-templated transcription"/>
    <property type="evidence" value="ECO:0007669"/>
    <property type="project" value="UniProtKB-ARBA"/>
</dbReference>
<reference evidence="6 7" key="1">
    <citation type="submission" date="2024-08" db="EMBL/GenBank/DDBJ databases">
        <title>Halobellus sp. MBLA0158 whole genome sequence.</title>
        <authorList>
            <person name="Hwang C.Y."/>
            <person name="Cho E.-S."/>
            <person name="Seo M.-J."/>
        </authorList>
    </citation>
    <scope>NUCLEOTIDE SEQUENCE [LARGE SCALE GENOMIC DNA]</scope>
    <source>
        <strain evidence="6 7">MBLA0158</strain>
    </source>
</reference>
<dbReference type="InterPro" id="IPR005471">
    <property type="entry name" value="Tscrpt_reg_IclR_N"/>
</dbReference>
<dbReference type="SMART" id="SM00346">
    <property type="entry name" value="HTH_ICLR"/>
    <property type="match status" value="1"/>
</dbReference>
<evidence type="ECO:0000256" key="1">
    <source>
        <dbReference type="ARBA" id="ARBA00023015"/>
    </source>
</evidence>
<feature type="domain" description="HTH iclR-type" evidence="4">
    <location>
        <begin position="7"/>
        <end position="66"/>
    </location>
</feature>
<gene>
    <name evidence="6" type="ORF">OS889_16065</name>
</gene>
<dbReference type="EMBL" id="JBGNYA010000002">
    <property type="protein sequence ID" value="MFA1612503.1"/>
    <property type="molecule type" value="Genomic_DNA"/>
</dbReference>
<keyword evidence="1" id="KW-0805">Transcription regulation</keyword>
<dbReference type="Pfam" id="PF01022">
    <property type="entry name" value="HTH_5"/>
    <property type="match status" value="1"/>
</dbReference>
<keyword evidence="7" id="KW-1185">Reference proteome</keyword>
<evidence type="ECO:0000256" key="2">
    <source>
        <dbReference type="ARBA" id="ARBA00023125"/>
    </source>
</evidence>
<dbReference type="PANTHER" id="PTHR30136:SF35">
    <property type="entry name" value="HTH-TYPE TRANSCRIPTIONAL REGULATOR RV1719"/>
    <property type="match status" value="1"/>
</dbReference>
<evidence type="ECO:0000259" key="5">
    <source>
        <dbReference type="PROSITE" id="PS51078"/>
    </source>
</evidence>
<dbReference type="InterPro" id="IPR029016">
    <property type="entry name" value="GAF-like_dom_sf"/>
</dbReference>
<dbReference type="InterPro" id="IPR014757">
    <property type="entry name" value="Tscrpt_reg_IclR_C"/>
</dbReference>
<feature type="domain" description="IclR-ED" evidence="5">
    <location>
        <begin position="67"/>
        <end position="251"/>
    </location>
</feature>
<dbReference type="PROSITE" id="PS51077">
    <property type="entry name" value="HTH_ICLR"/>
    <property type="match status" value="1"/>
</dbReference>
<dbReference type="PROSITE" id="PS51078">
    <property type="entry name" value="ICLR_ED"/>
    <property type="match status" value="1"/>
</dbReference>
<dbReference type="PANTHER" id="PTHR30136">
    <property type="entry name" value="HELIX-TURN-HELIX TRANSCRIPTIONAL REGULATOR, ICLR FAMILY"/>
    <property type="match status" value="1"/>
</dbReference>
<dbReference type="Proteomes" id="UP001570511">
    <property type="component" value="Unassembled WGS sequence"/>
</dbReference>
<dbReference type="Gene3D" id="3.30.450.40">
    <property type="match status" value="1"/>
</dbReference>
<dbReference type="CDD" id="cd00090">
    <property type="entry name" value="HTH_ARSR"/>
    <property type="match status" value="1"/>
</dbReference>
<dbReference type="InterPro" id="IPR050707">
    <property type="entry name" value="HTH_MetabolicPath_Reg"/>
</dbReference>